<protein>
    <submittedName>
        <fullName evidence="2">Uncharacterized protein</fullName>
    </submittedName>
</protein>
<keyword evidence="1" id="KW-0472">Membrane</keyword>
<dbReference type="RefSeq" id="WP_349244887.1">
    <property type="nucleotide sequence ID" value="NZ_JASCXX010000011.1"/>
</dbReference>
<sequence length="223" mass="25286">MKKLPILSYGVLAVVLAAAAFFGRGFFRGAMTIHDLLTENQQLKGAITNLTTEDQIGYAKVVSQRTESDGRLLTTLQFVETSRDDKTRRILQKEYTIEGDVIHFDALIVKFTDEMVMDGKARALYIWRRVYGEKTAPQDGFPIETPGGEPKRYADLLELLPRAQRDLFWTHIWDLAHDPEALAQYGIKAIYGNVIYSQLREGLIYVFKIGPTGHLYVEDVPAM</sequence>
<keyword evidence="1" id="KW-0812">Transmembrane</keyword>
<keyword evidence="1" id="KW-1133">Transmembrane helix</keyword>
<accession>A0AAW6U0Y7</accession>
<dbReference type="EMBL" id="JASCXX010000011">
    <property type="protein sequence ID" value="MDI6449478.1"/>
    <property type="molecule type" value="Genomic_DNA"/>
</dbReference>
<organism evidence="2 3">
    <name type="scientific">Anaerobaca lacustris</name>
    <dbReference type="NCBI Taxonomy" id="3044600"/>
    <lineage>
        <taxon>Bacteria</taxon>
        <taxon>Pseudomonadati</taxon>
        <taxon>Planctomycetota</taxon>
        <taxon>Phycisphaerae</taxon>
        <taxon>Sedimentisphaerales</taxon>
        <taxon>Anaerobacaceae</taxon>
        <taxon>Anaerobaca</taxon>
    </lineage>
</organism>
<evidence type="ECO:0000313" key="3">
    <source>
        <dbReference type="Proteomes" id="UP001431776"/>
    </source>
</evidence>
<gene>
    <name evidence="2" type="ORF">QJ522_10535</name>
</gene>
<reference evidence="2" key="1">
    <citation type="submission" date="2023-05" db="EMBL/GenBank/DDBJ databases">
        <title>Anaerotaeda fermentans gen. nov., sp. nov., a novel anaerobic planctomycete of the new family within the order Sedimentisphaerales isolated from Taman Peninsula, Russia.</title>
        <authorList>
            <person name="Khomyakova M.A."/>
            <person name="Merkel A.Y."/>
            <person name="Slobodkin A.I."/>
        </authorList>
    </citation>
    <scope>NUCLEOTIDE SEQUENCE</scope>
    <source>
        <strain evidence="2">M17dextr</strain>
    </source>
</reference>
<evidence type="ECO:0000313" key="2">
    <source>
        <dbReference type="EMBL" id="MDI6449478.1"/>
    </source>
</evidence>
<keyword evidence="3" id="KW-1185">Reference proteome</keyword>
<feature type="transmembrane region" description="Helical" evidence="1">
    <location>
        <begin position="6"/>
        <end position="27"/>
    </location>
</feature>
<dbReference type="AlphaFoldDB" id="A0AAW6U0Y7"/>
<evidence type="ECO:0000256" key="1">
    <source>
        <dbReference type="SAM" id="Phobius"/>
    </source>
</evidence>
<comment type="caution">
    <text evidence="2">The sequence shown here is derived from an EMBL/GenBank/DDBJ whole genome shotgun (WGS) entry which is preliminary data.</text>
</comment>
<name>A0AAW6U0Y7_9BACT</name>
<dbReference type="Proteomes" id="UP001431776">
    <property type="component" value="Unassembled WGS sequence"/>
</dbReference>
<proteinExistence type="predicted"/>